<dbReference type="SUPFAM" id="SSF56672">
    <property type="entry name" value="DNA/RNA polymerases"/>
    <property type="match status" value="1"/>
</dbReference>
<reference evidence="3" key="1">
    <citation type="submission" date="2022-01" db="EMBL/GenBank/DDBJ databases">
        <authorList>
            <person name="King R."/>
        </authorList>
    </citation>
    <scope>NUCLEOTIDE SEQUENCE</scope>
</reference>
<accession>A0A9N9TEM1</accession>
<dbReference type="PANTHER" id="PTHR47027:SF8">
    <property type="entry name" value="RIBONUCLEASE H"/>
    <property type="match status" value="1"/>
</dbReference>
<dbReference type="InterPro" id="IPR000477">
    <property type="entry name" value="RT_dom"/>
</dbReference>
<feature type="coiled-coil region" evidence="1">
    <location>
        <begin position="216"/>
        <end position="250"/>
    </location>
</feature>
<evidence type="ECO:0000256" key="1">
    <source>
        <dbReference type="SAM" id="Coils"/>
    </source>
</evidence>
<dbReference type="SUPFAM" id="SSF56219">
    <property type="entry name" value="DNase I-like"/>
    <property type="match status" value="1"/>
</dbReference>
<dbReference type="Pfam" id="PF00078">
    <property type="entry name" value="RVT_1"/>
    <property type="match status" value="1"/>
</dbReference>
<name>A0A9N9TEM1_DIABA</name>
<dbReference type="CDD" id="cd01650">
    <property type="entry name" value="RT_nLTR_like"/>
    <property type="match status" value="1"/>
</dbReference>
<evidence type="ECO:0000313" key="4">
    <source>
        <dbReference type="Proteomes" id="UP001153709"/>
    </source>
</evidence>
<sequence length="809" mass="95614">MSDNMLTYLRNPITGYEYSFWPDAKFFYHYKIYRPLYLHEDWPIKGREWYPEYWPSHHSYWHYLRDTPSEKAFSQVRATIYVDVPQHTQEKVVRNQIDYILVTKRYRNAVKSTKTFPGADIGSDHNPVVSVIEARPKKIRKAIIPALDLSQLKNEHLRQTVREEINTSLSVAESQIRRTDNIDEKLKYINTIIRTTGKKHLTKSAKKHKVWMTPDILELMDERRKMKNNAEKYKEVDKNIKQRIRNAKESWITEQCVEMENYERKYDTFNIHKKVREITGTQRRRQISLLKNKDGKIIIDLTEKINRWSEYIRELFEDNRNNIVLIYGETGPEILKCEVEMALKNSKTGKANGPDEVPTELLKLLNDESIGIILHLFNTIYNTGIIPQEWLLSTFVTLPKKSNAKECSEHRTISLMSHLLKIFLKIIHNRVYQKLESDISNTQMGSEKGLEVHTCFIDFEKAFDRVRHDKLREILERKDIDNKDLRIILNLYWNQKANIKIETETSQAIEIRRGVRQGCILSPLLFNVYSESICQEALLQANGGIVINGEIVNNIRYADDTVLVARTVEELQRLLTDINIACNNYGININIKKTKYMVFSKNMTQPAYISINGTQVEKVSSYKYLGTLINETGDQNSEIKRRIEIARATFIKMRKFFCNRNISIPLRLRMLRGYVFNTLLYGVEAWTLKQNNMKNIESFEMWCYRRMLKISWVERITNCEVIRRIGKDPEILLTLKRRKLEYFGHLMRGHKYALLQNIMQGKIEGKRNPGRRRMSWLRNLREWFGCTTNELFRSVVNKVRIALMISNLR</sequence>
<dbReference type="Proteomes" id="UP001153709">
    <property type="component" value="Chromosome 8"/>
</dbReference>
<dbReference type="OrthoDB" id="6769313at2759"/>
<dbReference type="AlphaFoldDB" id="A0A9N9TEM1"/>
<keyword evidence="4" id="KW-1185">Reference proteome</keyword>
<protein>
    <recommendedName>
        <fullName evidence="2">Reverse transcriptase domain-containing protein</fullName>
    </recommendedName>
</protein>
<dbReference type="PROSITE" id="PS50878">
    <property type="entry name" value="RT_POL"/>
    <property type="match status" value="1"/>
</dbReference>
<organism evidence="3 4">
    <name type="scientific">Diabrotica balteata</name>
    <name type="common">Banded cucumber beetle</name>
    <dbReference type="NCBI Taxonomy" id="107213"/>
    <lineage>
        <taxon>Eukaryota</taxon>
        <taxon>Metazoa</taxon>
        <taxon>Ecdysozoa</taxon>
        <taxon>Arthropoda</taxon>
        <taxon>Hexapoda</taxon>
        <taxon>Insecta</taxon>
        <taxon>Pterygota</taxon>
        <taxon>Neoptera</taxon>
        <taxon>Endopterygota</taxon>
        <taxon>Coleoptera</taxon>
        <taxon>Polyphaga</taxon>
        <taxon>Cucujiformia</taxon>
        <taxon>Chrysomeloidea</taxon>
        <taxon>Chrysomelidae</taxon>
        <taxon>Galerucinae</taxon>
        <taxon>Diabroticina</taxon>
        <taxon>Diabroticites</taxon>
        <taxon>Diabrotica</taxon>
    </lineage>
</organism>
<dbReference type="PANTHER" id="PTHR47027">
    <property type="entry name" value="REVERSE TRANSCRIPTASE DOMAIN-CONTAINING PROTEIN"/>
    <property type="match status" value="1"/>
</dbReference>
<dbReference type="EMBL" id="OU898283">
    <property type="protein sequence ID" value="CAG9839962.1"/>
    <property type="molecule type" value="Genomic_DNA"/>
</dbReference>
<dbReference type="Gene3D" id="3.60.10.10">
    <property type="entry name" value="Endonuclease/exonuclease/phosphatase"/>
    <property type="match status" value="1"/>
</dbReference>
<keyword evidence="1" id="KW-0175">Coiled coil</keyword>
<gene>
    <name evidence="3" type="ORF">DIABBA_LOCUS12671</name>
</gene>
<proteinExistence type="predicted"/>
<feature type="domain" description="Reverse transcriptase" evidence="2">
    <location>
        <begin position="379"/>
        <end position="629"/>
    </location>
</feature>
<evidence type="ECO:0000259" key="2">
    <source>
        <dbReference type="PROSITE" id="PS50878"/>
    </source>
</evidence>
<dbReference type="GO" id="GO:0071897">
    <property type="term" value="P:DNA biosynthetic process"/>
    <property type="evidence" value="ECO:0007669"/>
    <property type="project" value="UniProtKB-ARBA"/>
</dbReference>
<dbReference type="InterPro" id="IPR043502">
    <property type="entry name" value="DNA/RNA_pol_sf"/>
</dbReference>
<evidence type="ECO:0000313" key="3">
    <source>
        <dbReference type="EMBL" id="CAG9839962.1"/>
    </source>
</evidence>
<dbReference type="InterPro" id="IPR036691">
    <property type="entry name" value="Endo/exonu/phosph_ase_sf"/>
</dbReference>